<accession>A0ABY8VA08</accession>
<name>A0ABY8VA08_9FLAO</name>
<dbReference type="RefSeq" id="WP_284584028.1">
    <property type="nucleotide sequence ID" value="NZ_CP106831.1"/>
</dbReference>
<evidence type="ECO:0000313" key="3">
    <source>
        <dbReference type="Proteomes" id="UP001223501"/>
    </source>
</evidence>
<keyword evidence="1" id="KW-0812">Transmembrane</keyword>
<feature type="transmembrane region" description="Helical" evidence="1">
    <location>
        <begin position="43"/>
        <end position="64"/>
    </location>
</feature>
<dbReference type="Proteomes" id="UP001223501">
    <property type="component" value="Chromosome"/>
</dbReference>
<dbReference type="EMBL" id="CP106831">
    <property type="protein sequence ID" value="WIH98239.1"/>
    <property type="molecule type" value="Genomic_DNA"/>
</dbReference>
<sequence length="224" mass="26700">MIYFLNAELRVLPLRIFILQAMLFTQLEIFGEKFEDIRSKLNFILIGMIIYPAVCIIFLIFTIYRYGYFGLLYLIPISIIVYQMLVQFYYYNKGIDFNKIVKAFLEHKPNKKANFKFDELTLKKLNDFESNKATFYYEQFDYNLTEILEKLKRNKFIENADEIYLKQGLNNEEIEKLLNELNNITGIPMTKLSIIFIRSFKNGYRKISIKSISTTKSLKKNNII</sequence>
<protein>
    <submittedName>
        <fullName evidence="2">Uncharacterized protein</fullName>
    </submittedName>
</protein>
<feature type="transmembrane region" description="Helical" evidence="1">
    <location>
        <begin position="70"/>
        <end position="91"/>
    </location>
</feature>
<keyword evidence="3" id="KW-1185">Reference proteome</keyword>
<keyword evidence="1" id="KW-0472">Membrane</keyword>
<proteinExistence type="predicted"/>
<organism evidence="2 3">
    <name type="scientific">Empedobacter falsenii</name>
    <dbReference type="NCBI Taxonomy" id="343874"/>
    <lineage>
        <taxon>Bacteria</taxon>
        <taxon>Pseudomonadati</taxon>
        <taxon>Bacteroidota</taxon>
        <taxon>Flavobacteriia</taxon>
        <taxon>Flavobacteriales</taxon>
        <taxon>Weeksellaceae</taxon>
        <taxon>Empedobacter</taxon>
    </lineage>
</organism>
<gene>
    <name evidence="2" type="ORF">OBA43_04730</name>
</gene>
<keyword evidence="1" id="KW-1133">Transmembrane helix</keyword>
<evidence type="ECO:0000256" key="1">
    <source>
        <dbReference type="SAM" id="Phobius"/>
    </source>
</evidence>
<reference evidence="2 3" key="1">
    <citation type="submission" date="2022-09" db="EMBL/GenBank/DDBJ databases">
        <title>Whole genome sequencing analysis of tet(X)-positive Empedobacter falsenii YWS9-3.</title>
        <authorList>
            <person name="Chen C."/>
            <person name="Lv Y.-L."/>
        </authorList>
    </citation>
    <scope>NUCLEOTIDE SEQUENCE [LARGE SCALE GENOMIC DNA]</scope>
    <source>
        <strain evidence="2 3">YWS9-3_T</strain>
    </source>
</reference>
<evidence type="ECO:0000313" key="2">
    <source>
        <dbReference type="EMBL" id="WIH98239.1"/>
    </source>
</evidence>